<name>A0AAX2F4T3_9BACT</name>
<proteinExistence type="predicted"/>
<dbReference type="PANTHER" id="PTHR37292:SF2">
    <property type="entry name" value="DUF262 DOMAIN-CONTAINING PROTEIN"/>
    <property type="match status" value="1"/>
</dbReference>
<organism evidence="2 3">
    <name type="scientific">Prevotella scopos JCM 17725</name>
    <dbReference type="NCBI Taxonomy" id="1236518"/>
    <lineage>
        <taxon>Bacteria</taxon>
        <taxon>Pseudomonadati</taxon>
        <taxon>Bacteroidota</taxon>
        <taxon>Bacteroidia</taxon>
        <taxon>Bacteroidales</taxon>
        <taxon>Prevotellaceae</taxon>
        <taxon>Prevotella</taxon>
    </lineage>
</organism>
<dbReference type="InterPro" id="IPR004919">
    <property type="entry name" value="GmrSD_N"/>
</dbReference>
<accession>A0AAX2F4T3</accession>
<evidence type="ECO:0000313" key="2">
    <source>
        <dbReference type="EMBL" id="SHF93492.1"/>
    </source>
</evidence>
<dbReference type="Pfam" id="PF03235">
    <property type="entry name" value="GmrSD_N"/>
    <property type="match status" value="1"/>
</dbReference>
<feature type="domain" description="GmrSD restriction endonucleases N-terminal" evidence="1">
    <location>
        <begin position="22"/>
        <end position="201"/>
    </location>
</feature>
<dbReference type="Proteomes" id="UP000184105">
    <property type="component" value="Unassembled WGS sequence"/>
</dbReference>
<keyword evidence="3" id="KW-1185">Reference proteome</keyword>
<dbReference type="PANTHER" id="PTHR37292">
    <property type="entry name" value="VNG6097C"/>
    <property type="match status" value="1"/>
</dbReference>
<dbReference type="EMBL" id="FQWA01000019">
    <property type="protein sequence ID" value="SHF93492.1"/>
    <property type="molecule type" value="Genomic_DNA"/>
</dbReference>
<dbReference type="SUPFAM" id="SSF110849">
    <property type="entry name" value="ParB/Sulfiredoxin"/>
    <property type="match status" value="1"/>
</dbReference>
<reference evidence="2 3" key="1">
    <citation type="submission" date="2016-11" db="EMBL/GenBank/DDBJ databases">
        <authorList>
            <person name="Varghese N."/>
            <person name="Submissions S."/>
        </authorList>
    </citation>
    <scope>NUCLEOTIDE SEQUENCE [LARGE SCALE GENOMIC DNA]</scope>
    <source>
        <strain evidence="2 3">DSM 22613</strain>
    </source>
</reference>
<evidence type="ECO:0000259" key="1">
    <source>
        <dbReference type="Pfam" id="PF03235"/>
    </source>
</evidence>
<gene>
    <name evidence="2" type="ORF">SAMN05444364_11914</name>
</gene>
<evidence type="ECO:0000313" key="3">
    <source>
        <dbReference type="Proteomes" id="UP000184105"/>
    </source>
</evidence>
<comment type="caution">
    <text evidence="2">The sequence shown here is derived from an EMBL/GenBank/DDBJ whole genome shotgun (WGS) entry which is preliminary data.</text>
</comment>
<dbReference type="RefSeq" id="WP_025837900.1">
    <property type="nucleotide sequence ID" value="NZ_BAKP01000012.1"/>
</dbReference>
<dbReference type="AlphaFoldDB" id="A0AAX2F4T3"/>
<sequence length="408" mass="48686">MDTRVYYGEYTLKHWIELMLKKNIILPKYQRSFVWEKKDVQRLIQSLENGQFVQPITIAYANEGNIILDGQQRLTSILLSYLGYMPNKEKFDESYSFADGDDSSEDMPEKKSIRWTFQELLQKDSNTKEEIKKQLNNDDRYEIISIPVNDDFFEKTFLGFSYIIPNTTNTNDIQKFFSTLFRNINYLGRKLSPLESRRSLYYMDTEKENYFEGKILNSDDIKEDALCNTKIIEKMVPCPIDFARYLAILSQFYGLQNSNRILVGYSAYNSRENYIADYVSYILQLEQESRTDKFDAFRFDNVFPNCEFIDRFVRLRNWIQENKKNFNLDEKKDAFTSWVDADYWLFGLIYWIVFKNKSITSDKSLIEKIRAEISNKKSSEYYSKSPNLLKHLRERLKVSIQIYEKYAN</sequence>
<dbReference type="InterPro" id="IPR036086">
    <property type="entry name" value="ParB/Sulfiredoxin_sf"/>
</dbReference>
<protein>
    <recommendedName>
        <fullName evidence="1">GmrSD restriction endonucleases N-terminal domain-containing protein</fullName>
    </recommendedName>
</protein>